<reference evidence="1" key="1">
    <citation type="journal article" date="2021" name="Proc. Natl. Acad. Sci. U.S.A.">
        <title>A Catalog of Tens of Thousands of Viruses from Human Metagenomes Reveals Hidden Associations with Chronic Diseases.</title>
        <authorList>
            <person name="Tisza M.J."/>
            <person name="Buck C.B."/>
        </authorList>
    </citation>
    <scope>NUCLEOTIDE SEQUENCE</scope>
    <source>
        <strain evidence="1">Ct8Hx23</strain>
    </source>
</reference>
<accession>A0A8S5P6Z3</accession>
<name>A0A8S5P6Z3_9CAUD</name>
<evidence type="ECO:0000313" key="1">
    <source>
        <dbReference type="EMBL" id="DAE02919.1"/>
    </source>
</evidence>
<sequence length="80" mass="9685">MDIEEKKRRADEAAFILQSGVFRETFEALDAECVSQWRWAQDQEVRERAWRTQRVLDLIRDRLQDIIHSYTTIKEKHHNA</sequence>
<dbReference type="EMBL" id="BK015355">
    <property type="protein sequence ID" value="DAE02919.1"/>
    <property type="molecule type" value="Genomic_DNA"/>
</dbReference>
<organism evidence="1">
    <name type="scientific">Siphoviridae sp. ct8Hx23</name>
    <dbReference type="NCBI Taxonomy" id="2825360"/>
    <lineage>
        <taxon>Viruses</taxon>
        <taxon>Duplodnaviria</taxon>
        <taxon>Heunggongvirae</taxon>
        <taxon>Uroviricota</taxon>
        <taxon>Caudoviricetes</taxon>
    </lineage>
</organism>
<proteinExistence type="predicted"/>
<protein>
    <submittedName>
        <fullName evidence="1">Uncharacterized protein</fullName>
    </submittedName>
</protein>